<evidence type="ECO:0000313" key="3">
    <source>
        <dbReference type="EMBL" id="KAL0811548.1"/>
    </source>
</evidence>
<accession>A0ABD0SBW0</accession>
<dbReference type="AlphaFoldDB" id="A0ABD0SBW0"/>
<dbReference type="Proteomes" id="UP001549921">
    <property type="component" value="Unassembled WGS sequence"/>
</dbReference>
<dbReference type="Pfam" id="PF00481">
    <property type="entry name" value="PP2C"/>
    <property type="match status" value="1"/>
</dbReference>
<comment type="caution">
    <text evidence="3">The sequence shown here is derived from an EMBL/GenBank/DDBJ whole genome shotgun (WGS) entry which is preliminary data.</text>
</comment>
<dbReference type="PROSITE" id="PS51746">
    <property type="entry name" value="PPM_2"/>
    <property type="match status" value="1"/>
</dbReference>
<evidence type="ECO:0000259" key="2">
    <source>
        <dbReference type="PROSITE" id="PS51746"/>
    </source>
</evidence>
<feature type="compositionally biased region" description="Polar residues" evidence="1">
    <location>
        <begin position="386"/>
        <end position="402"/>
    </location>
</feature>
<feature type="region of interest" description="Disordered" evidence="1">
    <location>
        <begin position="386"/>
        <end position="411"/>
    </location>
</feature>
<feature type="domain" description="PPM-type phosphatase" evidence="2">
    <location>
        <begin position="19"/>
        <end position="348"/>
    </location>
</feature>
<protein>
    <recommendedName>
        <fullName evidence="2">PPM-type phosphatase domain-containing protein</fullName>
    </recommendedName>
</protein>
<dbReference type="Proteomes" id="UP001549920">
    <property type="component" value="Unassembled WGS sequence"/>
</dbReference>
<gene>
    <name evidence="4" type="ORF">ABMA27_009625</name>
    <name evidence="3" type="ORF">ABMA28_009934</name>
</gene>
<dbReference type="EMBL" id="JBEUOH010000024">
    <property type="protein sequence ID" value="KAL0861127.1"/>
    <property type="molecule type" value="Genomic_DNA"/>
</dbReference>
<dbReference type="SMART" id="SM00332">
    <property type="entry name" value="PP2Cc"/>
    <property type="match status" value="1"/>
</dbReference>
<evidence type="ECO:0000313" key="6">
    <source>
        <dbReference type="Proteomes" id="UP001549921"/>
    </source>
</evidence>
<evidence type="ECO:0000256" key="1">
    <source>
        <dbReference type="SAM" id="MobiDB-lite"/>
    </source>
</evidence>
<dbReference type="InterPro" id="IPR015655">
    <property type="entry name" value="PP2C"/>
</dbReference>
<evidence type="ECO:0000313" key="5">
    <source>
        <dbReference type="Proteomes" id="UP001549920"/>
    </source>
</evidence>
<dbReference type="PANTHER" id="PTHR13832">
    <property type="entry name" value="PROTEIN PHOSPHATASE 2C"/>
    <property type="match status" value="1"/>
</dbReference>
<proteinExistence type="predicted"/>
<dbReference type="Gene3D" id="3.60.40.10">
    <property type="entry name" value="PPM-type phosphatase domain"/>
    <property type="match status" value="1"/>
</dbReference>
<dbReference type="EMBL" id="JBEDNZ010000024">
    <property type="protein sequence ID" value="KAL0811548.1"/>
    <property type="molecule type" value="Genomic_DNA"/>
</dbReference>
<evidence type="ECO:0000313" key="4">
    <source>
        <dbReference type="EMBL" id="KAL0861127.1"/>
    </source>
</evidence>
<keyword evidence="5" id="KW-1185">Reference proteome</keyword>
<reference evidence="5 6" key="1">
    <citation type="submission" date="2024-06" db="EMBL/GenBank/DDBJ databases">
        <title>A chromosome-level genome assembly of beet webworm, Loxostege sticticalis.</title>
        <authorList>
            <person name="Zhang Y."/>
        </authorList>
    </citation>
    <scope>NUCLEOTIDE SEQUENCE [LARGE SCALE GENOMIC DNA]</scope>
    <source>
        <strain evidence="4">AQ026</strain>
        <strain evidence="3">AQ028</strain>
        <tissue evidence="3">Male pupae</tissue>
        <tissue evidence="4">Whole body</tissue>
    </source>
</reference>
<dbReference type="SUPFAM" id="SSF81606">
    <property type="entry name" value="PP2C-like"/>
    <property type="match status" value="1"/>
</dbReference>
<dbReference type="InterPro" id="IPR001932">
    <property type="entry name" value="PPM-type_phosphatase-like_dom"/>
</dbReference>
<dbReference type="CDD" id="cd00143">
    <property type="entry name" value="PP2Cc"/>
    <property type="match status" value="1"/>
</dbReference>
<dbReference type="InterPro" id="IPR036457">
    <property type="entry name" value="PPM-type-like_dom_sf"/>
</dbReference>
<dbReference type="PANTHER" id="PTHR13832:SF533">
    <property type="entry name" value="TGF-BETA-ACTIVATED KINASE 1 AND MAP3K7-BINDING PROTEIN 1"/>
    <property type="match status" value="1"/>
</dbReference>
<name>A0ABD0SBW0_LOXSC</name>
<sequence>MIARPWTDDLPKCRNTCVASYFSRLGGSSNSNNDDYLCFYCQTEDNSCLYGVFEPHNGLEAARFIMQRMAAEILFPSPSANNTDEEIRDRLRNAFVSVEKAYIENYDGMIAERTSLQYQLPQTMGEQQMSQYDHIVSRLKEIDQHLSGGATVVIALVHNGKLFVANVGETRALLCRTDDNAVLRVVQLTVDHSLNNEDELLRLSQLGLDVNKLRNAQYLGNQTGTRCLGNYLVKGLHKAFPAISAAAAEPVVAAPEIHGPIALDDSCRFLVLVSAGVYKRIQEARGSSEQTNKQLAQIIVENFRKQTNFKHVSQSVLEEIEEEFVSYCVKNNLTPKANTHMSLLIRNFNFLPPVDDNPIQKNPSVRFNPIVQSKSTTLLNELDSEQYSSGNEIETNDSIVDTNRSDRSVESSSDIYPARQFEKERKIKGYVDFSCYYENVAKARKNGTLPGFIK</sequence>
<organism evidence="3 6">
    <name type="scientific">Loxostege sticticalis</name>
    <name type="common">Beet webworm moth</name>
    <dbReference type="NCBI Taxonomy" id="481309"/>
    <lineage>
        <taxon>Eukaryota</taxon>
        <taxon>Metazoa</taxon>
        <taxon>Ecdysozoa</taxon>
        <taxon>Arthropoda</taxon>
        <taxon>Hexapoda</taxon>
        <taxon>Insecta</taxon>
        <taxon>Pterygota</taxon>
        <taxon>Neoptera</taxon>
        <taxon>Endopterygota</taxon>
        <taxon>Lepidoptera</taxon>
        <taxon>Glossata</taxon>
        <taxon>Ditrysia</taxon>
        <taxon>Pyraloidea</taxon>
        <taxon>Crambidae</taxon>
        <taxon>Pyraustinae</taxon>
        <taxon>Loxostege</taxon>
    </lineage>
</organism>